<dbReference type="RefSeq" id="WP_062038123.1">
    <property type="nucleotide sequence ID" value="NZ_DF968182.1"/>
</dbReference>
<sequence length="196" mass="21764">MKKYLIAILVLFAFTSTAQVPYFTFGPKAGASFSRFNADQDQIEEEMKSSLHFGAFVRIGDRVYLQPELLFMNRKGDLSQTEVAGSTKSLHIKTLDIPVLLGGKLIDTDLFNVRILAGPVASLAVNKDINSENWENTLTGDDIRAANWGIQTGAGVDLLMFTIDLRYEFGISDFSKNEGLTLKNNMFTVSLGWKIL</sequence>
<evidence type="ECO:0000313" key="4">
    <source>
        <dbReference type="Proteomes" id="UP000053091"/>
    </source>
</evidence>
<name>A0A0S7BQD5_9BACT</name>
<dbReference type="OrthoDB" id="947434at2"/>
<dbReference type="AlphaFoldDB" id="A0A0S7BQD5"/>
<dbReference type="InterPro" id="IPR025665">
    <property type="entry name" value="Beta-barrel_OMP_2"/>
</dbReference>
<organism evidence="3">
    <name type="scientific">Lentimicrobium saccharophilum</name>
    <dbReference type="NCBI Taxonomy" id="1678841"/>
    <lineage>
        <taxon>Bacteria</taxon>
        <taxon>Pseudomonadati</taxon>
        <taxon>Bacteroidota</taxon>
        <taxon>Bacteroidia</taxon>
        <taxon>Bacteroidales</taxon>
        <taxon>Lentimicrobiaceae</taxon>
        <taxon>Lentimicrobium</taxon>
    </lineage>
</organism>
<dbReference type="EMBL" id="DF968182">
    <property type="protein sequence ID" value="GAP42413.1"/>
    <property type="molecule type" value="Genomic_DNA"/>
</dbReference>
<proteinExistence type="predicted"/>
<accession>A0A0S7BQD5</accession>
<gene>
    <name evidence="3" type="ORF">TBC1_11542</name>
</gene>
<reference evidence="3" key="1">
    <citation type="journal article" date="2015" name="Genome Announc.">
        <title>Draft Genome Sequence of Bacteroidales Strain TBC1, a Novel Isolate from a Methanogenic Wastewater Treatment System.</title>
        <authorList>
            <person name="Tourlousse D.M."/>
            <person name="Matsuura N."/>
            <person name="Sun L."/>
            <person name="Toyonaga M."/>
            <person name="Kuroda K."/>
            <person name="Ohashi A."/>
            <person name="Cruz R."/>
            <person name="Yamaguchi T."/>
            <person name="Sekiguchi Y."/>
        </authorList>
    </citation>
    <scope>NUCLEOTIDE SEQUENCE [LARGE SCALE GENOMIC DNA]</scope>
    <source>
        <strain evidence="3">TBC1</strain>
    </source>
</reference>
<keyword evidence="4" id="KW-1185">Reference proteome</keyword>
<evidence type="ECO:0000259" key="2">
    <source>
        <dbReference type="Pfam" id="PF13568"/>
    </source>
</evidence>
<dbReference type="Pfam" id="PF13568">
    <property type="entry name" value="OMP_b-brl_2"/>
    <property type="match status" value="1"/>
</dbReference>
<evidence type="ECO:0000313" key="3">
    <source>
        <dbReference type="EMBL" id="GAP42413.1"/>
    </source>
</evidence>
<evidence type="ECO:0000256" key="1">
    <source>
        <dbReference type="SAM" id="SignalP"/>
    </source>
</evidence>
<dbReference type="STRING" id="1678841.TBC1_11542"/>
<protein>
    <submittedName>
        <fullName evidence="3">Outer membrane protein beta-barrel domain</fullName>
    </submittedName>
</protein>
<feature type="signal peptide" evidence="1">
    <location>
        <begin position="1"/>
        <end position="18"/>
    </location>
</feature>
<feature type="chain" id="PRO_5006633078" evidence="1">
    <location>
        <begin position="19"/>
        <end position="196"/>
    </location>
</feature>
<keyword evidence="1" id="KW-0732">Signal</keyword>
<dbReference type="Proteomes" id="UP000053091">
    <property type="component" value="Unassembled WGS sequence"/>
</dbReference>
<feature type="domain" description="Outer membrane protein beta-barrel" evidence="2">
    <location>
        <begin position="22"/>
        <end position="174"/>
    </location>
</feature>